<feature type="domain" description="HTH araC/xylS-type" evidence="4">
    <location>
        <begin position="205"/>
        <end position="303"/>
    </location>
</feature>
<dbReference type="InterPro" id="IPR018062">
    <property type="entry name" value="HTH_AraC-typ_CS"/>
</dbReference>
<dbReference type="InterPro" id="IPR009057">
    <property type="entry name" value="Homeodomain-like_sf"/>
</dbReference>
<dbReference type="InterPro" id="IPR050204">
    <property type="entry name" value="AraC_XylS_family_regulators"/>
</dbReference>
<dbReference type="Gene3D" id="1.10.10.60">
    <property type="entry name" value="Homeodomain-like"/>
    <property type="match status" value="2"/>
</dbReference>
<proteinExistence type="predicted"/>
<dbReference type="SUPFAM" id="SSF46689">
    <property type="entry name" value="Homeodomain-like"/>
    <property type="match status" value="2"/>
</dbReference>
<evidence type="ECO:0000256" key="3">
    <source>
        <dbReference type="ARBA" id="ARBA00023163"/>
    </source>
</evidence>
<dbReference type="PROSITE" id="PS01124">
    <property type="entry name" value="HTH_ARAC_FAMILY_2"/>
    <property type="match status" value="1"/>
</dbReference>
<evidence type="ECO:0000256" key="2">
    <source>
        <dbReference type="ARBA" id="ARBA00023125"/>
    </source>
</evidence>
<keyword evidence="2" id="KW-0238">DNA-binding</keyword>
<protein>
    <submittedName>
        <fullName evidence="5">AraC family transcriptional regulator</fullName>
    </submittedName>
</protein>
<name>A0ABW2FX80_9ACTN</name>
<dbReference type="Pfam" id="PF12852">
    <property type="entry name" value="Cupin_6"/>
    <property type="match status" value="1"/>
</dbReference>
<dbReference type="Proteomes" id="UP001596435">
    <property type="component" value="Unassembled WGS sequence"/>
</dbReference>
<dbReference type="PANTHER" id="PTHR46796">
    <property type="entry name" value="HTH-TYPE TRANSCRIPTIONAL ACTIVATOR RHAS-RELATED"/>
    <property type="match status" value="1"/>
</dbReference>
<dbReference type="InterPro" id="IPR018060">
    <property type="entry name" value="HTH_AraC"/>
</dbReference>
<keyword evidence="6" id="KW-1185">Reference proteome</keyword>
<dbReference type="Pfam" id="PF12833">
    <property type="entry name" value="HTH_18"/>
    <property type="match status" value="1"/>
</dbReference>
<accession>A0ABW2FX80</accession>
<keyword evidence="1" id="KW-0805">Transcription regulation</keyword>
<organism evidence="5 6">
    <name type="scientific">Kitasatospora paranensis</name>
    <dbReference type="NCBI Taxonomy" id="258053"/>
    <lineage>
        <taxon>Bacteria</taxon>
        <taxon>Bacillati</taxon>
        <taxon>Actinomycetota</taxon>
        <taxon>Actinomycetes</taxon>
        <taxon>Kitasatosporales</taxon>
        <taxon>Streptomycetaceae</taxon>
        <taxon>Kitasatospora</taxon>
    </lineage>
</organism>
<comment type="caution">
    <text evidence="5">The sequence shown here is derived from an EMBL/GenBank/DDBJ whole genome shotgun (WGS) entry which is preliminary data.</text>
</comment>
<reference evidence="6" key="1">
    <citation type="journal article" date="2019" name="Int. J. Syst. Evol. Microbiol.">
        <title>The Global Catalogue of Microorganisms (GCM) 10K type strain sequencing project: providing services to taxonomists for standard genome sequencing and annotation.</title>
        <authorList>
            <consortium name="The Broad Institute Genomics Platform"/>
            <consortium name="The Broad Institute Genome Sequencing Center for Infectious Disease"/>
            <person name="Wu L."/>
            <person name="Ma J."/>
        </authorList>
    </citation>
    <scope>NUCLEOTIDE SEQUENCE [LARGE SCALE GENOMIC DNA]</scope>
    <source>
        <strain evidence="6">CGMCC 1.12859</strain>
    </source>
</reference>
<keyword evidence="3" id="KW-0804">Transcription</keyword>
<dbReference type="SMART" id="SM00342">
    <property type="entry name" value="HTH_ARAC"/>
    <property type="match status" value="1"/>
</dbReference>
<evidence type="ECO:0000313" key="6">
    <source>
        <dbReference type="Proteomes" id="UP001596435"/>
    </source>
</evidence>
<evidence type="ECO:0000259" key="4">
    <source>
        <dbReference type="PROSITE" id="PS01124"/>
    </source>
</evidence>
<gene>
    <name evidence="5" type="ORF">ACFQMG_08270</name>
</gene>
<dbReference type="RefSeq" id="WP_345706507.1">
    <property type="nucleotide sequence ID" value="NZ_BAABKV010000001.1"/>
</dbReference>
<dbReference type="PROSITE" id="PS00041">
    <property type="entry name" value="HTH_ARAC_FAMILY_1"/>
    <property type="match status" value="1"/>
</dbReference>
<dbReference type="InterPro" id="IPR032783">
    <property type="entry name" value="AraC_lig"/>
</dbReference>
<dbReference type="EMBL" id="JBHTAJ010000012">
    <property type="protein sequence ID" value="MFC7179558.1"/>
    <property type="molecule type" value="Genomic_DNA"/>
</dbReference>
<evidence type="ECO:0000256" key="1">
    <source>
        <dbReference type="ARBA" id="ARBA00023015"/>
    </source>
</evidence>
<dbReference type="PANTHER" id="PTHR46796:SF13">
    <property type="entry name" value="HTH-TYPE TRANSCRIPTIONAL ACTIVATOR RHAS"/>
    <property type="match status" value="1"/>
</dbReference>
<sequence>MDILTDAVTSMRTGNPVSARTDCRAPWGLRFSEQTGAGFHVVLSGTCWLIDPAGGRTALGPGDIVFVRRGREHVLADDPASPVVDYRTDLSWPVSPLPSAPATGDGPLTSLLCGAYHLDQERPHPLVSALPDLIHLRARRGHHLALTSAIDMLGAELERPGPGADGIVAQLIDLLLLYILRAWLDEQPADAAAGWAAALRDPAIAPALKSIHADPGRPWTVEGLGDSVGLSRAAFARRFTALVGEPPLAYLTRWRMTTAAGLLRHSGTPLGVVGDRVGYGSEFAFAKAFKRAYGVPPGQYRREARPVA</sequence>
<evidence type="ECO:0000313" key="5">
    <source>
        <dbReference type="EMBL" id="MFC7179558.1"/>
    </source>
</evidence>